<comment type="caution">
    <text evidence="2">The sequence shown here is derived from an EMBL/GenBank/DDBJ whole genome shotgun (WGS) entry which is preliminary data.</text>
</comment>
<organism evidence="2 3">
    <name type="scientific">Alkalihalobacterium chitinilyticum</name>
    <dbReference type="NCBI Taxonomy" id="2980103"/>
    <lineage>
        <taxon>Bacteria</taxon>
        <taxon>Bacillati</taxon>
        <taxon>Bacillota</taxon>
        <taxon>Bacilli</taxon>
        <taxon>Bacillales</taxon>
        <taxon>Bacillaceae</taxon>
        <taxon>Alkalihalobacterium</taxon>
    </lineage>
</organism>
<dbReference type="RefSeq" id="WP_275117821.1">
    <property type="nucleotide sequence ID" value="NZ_JAOTPO010000004.1"/>
</dbReference>
<protein>
    <recommendedName>
        <fullName evidence="4">Lipoprotein</fullName>
    </recommendedName>
</protein>
<evidence type="ECO:0000313" key="2">
    <source>
        <dbReference type="EMBL" id="MDE5413194.1"/>
    </source>
</evidence>
<name>A0ABT5VCL7_9BACI</name>
<feature type="signal peptide" evidence="1">
    <location>
        <begin position="1"/>
        <end position="17"/>
    </location>
</feature>
<dbReference type="Proteomes" id="UP001148125">
    <property type="component" value="Unassembled WGS sequence"/>
</dbReference>
<reference evidence="2" key="1">
    <citation type="submission" date="2024-05" db="EMBL/GenBank/DDBJ databases">
        <title>Alkalihalobacillus sp. strain MEB203 novel alkaliphilic bacterium from Lonar Lake, India.</title>
        <authorList>
            <person name="Joshi A."/>
            <person name="Thite S."/>
            <person name="Mengade P."/>
        </authorList>
    </citation>
    <scope>NUCLEOTIDE SEQUENCE</scope>
    <source>
        <strain evidence="2">MEB 203</strain>
    </source>
</reference>
<feature type="chain" id="PRO_5047452285" description="Lipoprotein" evidence="1">
    <location>
        <begin position="18"/>
        <end position="136"/>
    </location>
</feature>
<accession>A0ABT5VCL7</accession>
<keyword evidence="1" id="KW-0732">Signal</keyword>
<gene>
    <name evidence="2" type="ORF">N7Z68_07330</name>
</gene>
<keyword evidence="3" id="KW-1185">Reference proteome</keyword>
<sequence length="136" mass="15307">MKIKNVLVILLVSLFLAGCMPKNDSVTAVGEGEYGNVEIHYTISDNTLSEKILLKFMGEDELTSIVYEVENPHSLELLNFQGQMGTFEEQTGWMEGKSKRSVDKEELIKIINDAQITVEWKIANGNYTETIYLAAK</sequence>
<proteinExistence type="predicted"/>
<evidence type="ECO:0000256" key="1">
    <source>
        <dbReference type="SAM" id="SignalP"/>
    </source>
</evidence>
<dbReference type="EMBL" id="JAOTPO010000004">
    <property type="protein sequence ID" value="MDE5413194.1"/>
    <property type="molecule type" value="Genomic_DNA"/>
</dbReference>
<evidence type="ECO:0000313" key="3">
    <source>
        <dbReference type="Proteomes" id="UP001148125"/>
    </source>
</evidence>
<evidence type="ECO:0008006" key="4">
    <source>
        <dbReference type="Google" id="ProtNLM"/>
    </source>
</evidence>
<dbReference type="PROSITE" id="PS51257">
    <property type="entry name" value="PROKAR_LIPOPROTEIN"/>
    <property type="match status" value="1"/>
</dbReference>